<dbReference type="EMBL" id="CAESAK010000076">
    <property type="protein sequence ID" value="CAB4337917.1"/>
    <property type="molecule type" value="Genomic_DNA"/>
</dbReference>
<accession>A0A6J5ZA78</accession>
<reference evidence="1" key="1">
    <citation type="submission" date="2020-05" db="EMBL/GenBank/DDBJ databases">
        <authorList>
            <person name="Chiriac C."/>
            <person name="Salcher M."/>
            <person name="Ghai R."/>
            <person name="Kavagutti S V."/>
        </authorList>
    </citation>
    <scope>NUCLEOTIDE SEQUENCE</scope>
</reference>
<proteinExistence type="predicted"/>
<dbReference type="AlphaFoldDB" id="A0A6J5ZA78"/>
<sequence>MPICGNPQCGKVVAGFAKFCPHCGKDSLSKLDKSGWQSSEPTPITMEAFEKSIQDPPRHIERAPSARKVRRATRKVGNKSLFSRIFKKS</sequence>
<organism evidence="1">
    <name type="scientific">freshwater metagenome</name>
    <dbReference type="NCBI Taxonomy" id="449393"/>
    <lineage>
        <taxon>unclassified sequences</taxon>
        <taxon>metagenomes</taxon>
        <taxon>ecological metagenomes</taxon>
    </lineage>
</organism>
<gene>
    <name evidence="1" type="ORF">UFOPK3775_00684</name>
</gene>
<name>A0A6J5ZA78_9ZZZZ</name>
<protein>
    <submittedName>
        <fullName evidence="1">Unannotated protein</fullName>
    </submittedName>
</protein>
<evidence type="ECO:0000313" key="1">
    <source>
        <dbReference type="EMBL" id="CAB4337917.1"/>
    </source>
</evidence>